<organism evidence="2 3">
    <name type="scientific">Aegilops tauschii subsp. strangulata</name>
    <name type="common">Goatgrass</name>
    <dbReference type="NCBI Taxonomy" id="200361"/>
    <lineage>
        <taxon>Eukaryota</taxon>
        <taxon>Viridiplantae</taxon>
        <taxon>Streptophyta</taxon>
        <taxon>Embryophyta</taxon>
        <taxon>Tracheophyta</taxon>
        <taxon>Spermatophyta</taxon>
        <taxon>Magnoliopsida</taxon>
        <taxon>Liliopsida</taxon>
        <taxon>Poales</taxon>
        <taxon>Poaceae</taxon>
        <taxon>BOP clade</taxon>
        <taxon>Pooideae</taxon>
        <taxon>Triticodae</taxon>
        <taxon>Triticeae</taxon>
        <taxon>Triticinae</taxon>
        <taxon>Aegilops</taxon>
    </lineage>
</organism>
<reference evidence="2" key="5">
    <citation type="journal article" date="2021" name="G3 (Bethesda)">
        <title>Aegilops tauschii genome assembly Aet v5.0 features greater sequence contiguity and improved annotation.</title>
        <authorList>
            <person name="Wang L."/>
            <person name="Zhu T."/>
            <person name="Rodriguez J.C."/>
            <person name="Deal K.R."/>
            <person name="Dubcovsky J."/>
            <person name="McGuire P.E."/>
            <person name="Lux T."/>
            <person name="Spannagl M."/>
            <person name="Mayer K.F.X."/>
            <person name="Baldrich P."/>
            <person name="Meyers B.C."/>
            <person name="Huo N."/>
            <person name="Gu Y.Q."/>
            <person name="Zhou H."/>
            <person name="Devos K.M."/>
            <person name="Bennetzen J.L."/>
            <person name="Unver T."/>
            <person name="Budak H."/>
            <person name="Gulick P.J."/>
            <person name="Galiba G."/>
            <person name="Kalapos B."/>
            <person name="Nelson D.R."/>
            <person name="Li P."/>
            <person name="You F.M."/>
            <person name="Luo M.C."/>
            <person name="Dvorak J."/>
        </authorList>
    </citation>
    <scope>NUCLEOTIDE SEQUENCE [LARGE SCALE GENOMIC DNA]</scope>
    <source>
        <strain evidence="2">cv. AL8/78</strain>
    </source>
</reference>
<evidence type="ECO:0000313" key="2">
    <source>
        <dbReference type="EnsemblPlants" id="AET5Gv20531600.35"/>
    </source>
</evidence>
<name>A0A453KW16_AEGTS</name>
<dbReference type="AlphaFoldDB" id="A0A453KW16"/>
<dbReference type="Gramene" id="AET5Gv20531600.35">
    <property type="protein sequence ID" value="AET5Gv20531600.35"/>
    <property type="gene ID" value="AET5Gv20531600"/>
</dbReference>
<protein>
    <submittedName>
        <fullName evidence="2">Uncharacterized protein</fullName>
    </submittedName>
</protein>
<sequence length="54" mass="5783">RIRAQQSLRRALSEQGGSPDRGKPAKAPALYPMSATGTVQSCFSTRCCSVTQRA</sequence>
<accession>A0A453KW16</accession>
<evidence type="ECO:0000256" key="1">
    <source>
        <dbReference type="SAM" id="MobiDB-lite"/>
    </source>
</evidence>
<evidence type="ECO:0000313" key="3">
    <source>
        <dbReference type="Proteomes" id="UP000015105"/>
    </source>
</evidence>
<reference evidence="2" key="4">
    <citation type="submission" date="2019-03" db="UniProtKB">
        <authorList>
            <consortium name="EnsemblPlants"/>
        </authorList>
    </citation>
    <scope>IDENTIFICATION</scope>
</reference>
<reference evidence="3" key="1">
    <citation type="journal article" date="2014" name="Science">
        <title>Ancient hybridizations among the ancestral genomes of bread wheat.</title>
        <authorList>
            <consortium name="International Wheat Genome Sequencing Consortium,"/>
            <person name="Marcussen T."/>
            <person name="Sandve S.R."/>
            <person name="Heier L."/>
            <person name="Spannagl M."/>
            <person name="Pfeifer M."/>
            <person name="Jakobsen K.S."/>
            <person name="Wulff B.B."/>
            <person name="Steuernagel B."/>
            <person name="Mayer K.F."/>
            <person name="Olsen O.A."/>
        </authorList>
    </citation>
    <scope>NUCLEOTIDE SEQUENCE [LARGE SCALE GENOMIC DNA]</scope>
    <source>
        <strain evidence="3">cv. AL8/78</strain>
    </source>
</reference>
<reference evidence="2" key="3">
    <citation type="journal article" date="2017" name="Nature">
        <title>Genome sequence of the progenitor of the wheat D genome Aegilops tauschii.</title>
        <authorList>
            <person name="Luo M.C."/>
            <person name="Gu Y.Q."/>
            <person name="Puiu D."/>
            <person name="Wang H."/>
            <person name="Twardziok S.O."/>
            <person name="Deal K.R."/>
            <person name="Huo N."/>
            <person name="Zhu T."/>
            <person name="Wang L."/>
            <person name="Wang Y."/>
            <person name="McGuire P.E."/>
            <person name="Liu S."/>
            <person name="Long H."/>
            <person name="Ramasamy R.K."/>
            <person name="Rodriguez J.C."/>
            <person name="Van S.L."/>
            <person name="Yuan L."/>
            <person name="Wang Z."/>
            <person name="Xia Z."/>
            <person name="Xiao L."/>
            <person name="Anderson O.D."/>
            <person name="Ouyang S."/>
            <person name="Liang Y."/>
            <person name="Zimin A.V."/>
            <person name="Pertea G."/>
            <person name="Qi P."/>
            <person name="Bennetzen J.L."/>
            <person name="Dai X."/>
            <person name="Dawson M.W."/>
            <person name="Muller H.G."/>
            <person name="Kugler K."/>
            <person name="Rivarola-Duarte L."/>
            <person name="Spannagl M."/>
            <person name="Mayer K.F.X."/>
            <person name="Lu F.H."/>
            <person name="Bevan M.W."/>
            <person name="Leroy P."/>
            <person name="Li P."/>
            <person name="You F.M."/>
            <person name="Sun Q."/>
            <person name="Liu Z."/>
            <person name="Lyons E."/>
            <person name="Wicker T."/>
            <person name="Salzberg S.L."/>
            <person name="Devos K.M."/>
            <person name="Dvorak J."/>
        </authorList>
    </citation>
    <scope>NUCLEOTIDE SEQUENCE [LARGE SCALE GENOMIC DNA]</scope>
    <source>
        <strain evidence="2">cv. AL8/78</strain>
    </source>
</reference>
<dbReference type="Proteomes" id="UP000015105">
    <property type="component" value="Chromosome 5D"/>
</dbReference>
<reference evidence="3" key="2">
    <citation type="journal article" date="2017" name="Nat. Plants">
        <title>The Aegilops tauschii genome reveals multiple impacts of transposons.</title>
        <authorList>
            <person name="Zhao G."/>
            <person name="Zou C."/>
            <person name="Li K."/>
            <person name="Wang K."/>
            <person name="Li T."/>
            <person name="Gao L."/>
            <person name="Zhang X."/>
            <person name="Wang H."/>
            <person name="Yang Z."/>
            <person name="Liu X."/>
            <person name="Jiang W."/>
            <person name="Mao L."/>
            <person name="Kong X."/>
            <person name="Jiao Y."/>
            <person name="Jia J."/>
        </authorList>
    </citation>
    <scope>NUCLEOTIDE SEQUENCE [LARGE SCALE GENOMIC DNA]</scope>
    <source>
        <strain evidence="3">cv. AL8/78</strain>
    </source>
</reference>
<feature type="region of interest" description="Disordered" evidence="1">
    <location>
        <begin position="1"/>
        <end position="29"/>
    </location>
</feature>
<dbReference type="EnsemblPlants" id="AET5Gv20531600.35">
    <property type="protein sequence ID" value="AET5Gv20531600.35"/>
    <property type="gene ID" value="AET5Gv20531600"/>
</dbReference>
<proteinExistence type="predicted"/>
<keyword evidence="3" id="KW-1185">Reference proteome</keyword>